<gene>
    <name evidence="1" type="ORF">LPU83_0362</name>
</gene>
<sequence length="35" mass="3736">MPPTIDLSLGYNEANTSSLLKAIVSRIGNLKFANS</sequence>
<keyword evidence="2" id="KW-1185">Reference proteome</keyword>
<dbReference type="AlphaFoldDB" id="W6R6M9"/>
<dbReference type="EMBL" id="HG916852">
    <property type="protein sequence ID" value="CDM56045.1"/>
    <property type="molecule type" value="Genomic_DNA"/>
</dbReference>
<dbReference type="Proteomes" id="UP000019443">
    <property type="component" value="Chromosome"/>
</dbReference>
<evidence type="ECO:0000313" key="2">
    <source>
        <dbReference type="Proteomes" id="UP000019443"/>
    </source>
</evidence>
<dbReference type="PATRIC" id="fig|348824.6.peg.378"/>
<proteinExistence type="predicted"/>
<accession>W6R6M9</accession>
<dbReference type="KEGG" id="rhl:LPU83_0362"/>
<name>W6R6M9_9HYPH</name>
<evidence type="ECO:0000313" key="1">
    <source>
        <dbReference type="EMBL" id="CDM56045.1"/>
    </source>
</evidence>
<reference evidence="1" key="1">
    <citation type="submission" date="2013-11" db="EMBL/GenBank/DDBJ databases">
        <title>Draft genome sequence of the broad-host-range Rhizobium sp. LPU83 strain, a member of the low-genetic diversity Oregon-like Rhizobium sp. group.</title>
        <authorList>
            <person name="Wibberg D."/>
            <person name="Puehler A."/>
            <person name="Schlueter A."/>
        </authorList>
    </citation>
    <scope>NUCLEOTIDE SEQUENCE [LARGE SCALE GENOMIC DNA]</scope>
    <source>
        <strain evidence="1">LPU83</strain>
    </source>
</reference>
<organism evidence="1 2">
    <name type="scientific">Rhizobium favelukesii</name>
    <dbReference type="NCBI Taxonomy" id="348824"/>
    <lineage>
        <taxon>Bacteria</taxon>
        <taxon>Pseudomonadati</taxon>
        <taxon>Pseudomonadota</taxon>
        <taxon>Alphaproteobacteria</taxon>
        <taxon>Hyphomicrobiales</taxon>
        <taxon>Rhizobiaceae</taxon>
        <taxon>Rhizobium/Agrobacterium group</taxon>
        <taxon>Rhizobium</taxon>
    </lineage>
</organism>
<protein>
    <submittedName>
        <fullName evidence="1">Uncharacterized protein</fullName>
    </submittedName>
</protein>
<dbReference type="HOGENOM" id="CLU_3366914_0_0_5"/>